<dbReference type="InterPro" id="IPR029069">
    <property type="entry name" value="HotDog_dom_sf"/>
</dbReference>
<dbReference type="EMBL" id="LT906464">
    <property type="protein sequence ID" value="SNV99218.1"/>
    <property type="molecule type" value="Genomic_DNA"/>
</dbReference>
<reference evidence="4" key="3">
    <citation type="journal article" date="2019" name="Int. J. Syst. Evol. Microbiol.">
        <title>The Global Catalogue of Microorganisms (GCM) 10K type strain sequencing project: providing services to taxonomists for standard genome sequencing and annotation.</title>
        <authorList>
            <consortium name="The Broad Institute Genomics Platform"/>
            <consortium name="The Broad Institute Genome Sequencing Center for Infectious Disease"/>
            <person name="Wu L."/>
            <person name="Ma J."/>
        </authorList>
    </citation>
    <scope>NUCLEOTIDE SEQUENCE [LARGE SCALE GENOMIC DNA]</scope>
    <source>
        <strain evidence="4">CCM 4175</strain>
    </source>
</reference>
<reference evidence="1" key="1">
    <citation type="journal article" date="2014" name="Int. J. Syst. Evol. Microbiol.">
        <title>Complete genome of a new Firmicutes species belonging to the dominant human colonic microbiota ('Ruminococcus bicirculans') reveals two chromosomes and a selective capacity to utilize plant glucans.</title>
        <authorList>
            <consortium name="NISC Comparative Sequencing Program"/>
            <person name="Wegmann U."/>
            <person name="Louis P."/>
            <person name="Goesmann A."/>
            <person name="Henrissat B."/>
            <person name="Duncan S.H."/>
            <person name="Flint H.J."/>
        </authorList>
    </citation>
    <scope>NUCLEOTIDE SEQUENCE</scope>
    <source>
        <strain evidence="1">CCM 4175</strain>
    </source>
</reference>
<organism evidence="2 3">
    <name type="scientific">Staphylococcus muscae</name>
    <dbReference type="NCBI Taxonomy" id="1294"/>
    <lineage>
        <taxon>Bacteria</taxon>
        <taxon>Bacillati</taxon>
        <taxon>Bacillota</taxon>
        <taxon>Bacilli</taxon>
        <taxon>Bacillales</taxon>
        <taxon>Staphylococcaceae</taxon>
        <taxon>Staphylococcus</taxon>
    </lineage>
</organism>
<proteinExistence type="predicted"/>
<name>A0A240BWF1_9STAP</name>
<sequence length="85" mass="9773">MKFSADAVAQYLKIVRDDNPIHDHVVPGQMIVQKVLQDYGMQNMTCNVRYKQPVYINEPLNVYQESCSFVVKNEQGVVKVKMIVV</sequence>
<dbReference type="Proteomes" id="UP000243706">
    <property type="component" value="Chromosome 1"/>
</dbReference>
<dbReference type="OrthoDB" id="2399280at2"/>
<dbReference type="EMBL" id="BMCB01000003">
    <property type="protein sequence ID" value="GGA85509.1"/>
    <property type="molecule type" value="Genomic_DNA"/>
</dbReference>
<evidence type="ECO:0000313" key="1">
    <source>
        <dbReference type="EMBL" id="GGA85509.1"/>
    </source>
</evidence>
<keyword evidence="4" id="KW-1185">Reference proteome</keyword>
<gene>
    <name evidence="1" type="ORF">GCM10007183_07120</name>
    <name evidence="2" type="ORF">SAMEA4412661_00243</name>
</gene>
<evidence type="ECO:0000313" key="2">
    <source>
        <dbReference type="EMBL" id="SNV99218.1"/>
    </source>
</evidence>
<dbReference type="Proteomes" id="UP000652995">
    <property type="component" value="Unassembled WGS sequence"/>
</dbReference>
<dbReference type="RefSeq" id="WP_095115294.1">
    <property type="nucleotide sequence ID" value="NZ_BMCB01000003.1"/>
</dbReference>
<dbReference type="KEGG" id="smus:C7J88_08370"/>
<protein>
    <submittedName>
        <fullName evidence="2">Uncharacterized protein</fullName>
    </submittedName>
</protein>
<dbReference type="SUPFAM" id="SSF54637">
    <property type="entry name" value="Thioesterase/thiol ester dehydrase-isomerase"/>
    <property type="match status" value="1"/>
</dbReference>
<evidence type="ECO:0000313" key="3">
    <source>
        <dbReference type="Proteomes" id="UP000243706"/>
    </source>
</evidence>
<reference evidence="1" key="4">
    <citation type="submission" date="2024-05" db="EMBL/GenBank/DDBJ databases">
        <authorList>
            <person name="Sun Q."/>
            <person name="Sedlacek I."/>
        </authorList>
    </citation>
    <scope>NUCLEOTIDE SEQUENCE</scope>
    <source>
        <strain evidence="1">CCM 4175</strain>
    </source>
</reference>
<reference evidence="2 3" key="2">
    <citation type="submission" date="2017-06" db="EMBL/GenBank/DDBJ databases">
        <authorList>
            <consortium name="Pathogen Informatics"/>
        </authorList>
    </citation>
    <scope>NUCLEOTIDE SEQUENCE [LARGE SCALE GENOMIC DNA]</scope>
    <source>
        <strain evidence="2 3">NCTC13833</strain>
    </source>
</reference>
<dbReference type="AlphaFoldDB" id="A0A240BWF1"/>
<accession>A0A240BWF1</accession>
<evidence type="ECO:0000313" key="4">
    <source>
        <dbReference type="Proteomes" id="UP000652995"/>
    </source>
</evidence>